<evidence type="ECO:0000313" key="21">
    <source>
        <dbReference type="EMBL" id="QFI38092.1"/>
    </source>
</evidence>
<evidence type="ECO:0000256" key="5">
    <source>
        <dbReference type="ARBA" id="ARBA00022519"/>
    </source>
</evidence>
<keyword evidence="13" id="KW-0902">Two-component regulatory system</keyword>
<dbReference type="SUPFAM" id="SSF55874">
    <property type="entry name" value="ATPase domain of HSP90 chaperone/DNA topoisomerase II/histidine kinase"/>
    <property type="match status" value="1"/>
</dbReference>
<dbReference type="InterPro" id="IPR011006">
    <property type="entry name" value="CheY-like_superfamily"/>
</dbReference>
<dbReference type="InterPro" id="IPR001789">
    <property type="entry name" value="Sig_transdc_resp-reg_receiver"/>
</dbReference>
<gene>
    <name evidence="21" type="primary">torS</name>
    <name evidence="21" type="ORF">FR932_09625</name>
</gene>
<sequence>MRFRQSIGNKLLFAFSFVASLLVIISTVSWYSLSLIADTGKQITQQTLPSLSSARELANISLQITNRTTLLKNASNDAERQQINTELTQLNNAIGKKFQAFDISELASNNVRHLVAQKISIIKNIRQLNDNAKLQIKGKQQRQESFQQVTGGVHNIFQLSQSQVANASTFTLVRLGGLYDLIEQNTDKAIIYQDIDLVIDEDLNLLDKMTALERYSLQLGKIANLIINTSQPIQLITLTQQKDELLYIINQLVDSIKDPYRLELVQSAMVSLNSFNTLITQQREYLILEEKQNLLHLHISTQLSELNQGIRVLVDEQTLQAQQTSQEHQKLVAWSQRILVFVTLLSLIVIIGVMWKIVYQGIVFKLSKHTQVIKKLAEGDLEINVEPSDDFELKQMALALDVFRDNALKKQKLEQEQIKIAKELRLHKENLEQIVKQRTEQLMQINKKLNNESIGHAVAKKQAEDANNAKSVFLANMSHEIRTPMSGMLGTLELLSDTTLSTKQQAYTQTILTSGEDLLDILNDILDYSKIEAGHIEVSKGAVNLNSLGNNIIELMRARAESKGLLLTFELSVELGMARDSWVLADLGKLRQIILNLVNNAIKFTDSGSVALVITEEERQLRFSIHDTGCGIAQDKQEEIFEAFTQVKNPSSAAGTGLGLAICRRLVSAIQGTLSLTSIEAQGSCFYFSMPLEVAPQGLIDEQLAIVSTVVETKTRFRILIVEDNQINRDVAYELVKKLGHDVYTACNGASALELYEHQNVDLALLDINLPDIDGVVLAAQLREMAECKQRQLKTIAVSAHVFKDDITKFIDSGFDGFIAKPVQMKRLRGAIYKVMANVVSIDEYEPSAAVIDDERVLGSALLDSSLLDSPLLDFLLLDTSTLEQDLQYLGKDKIVALGQLFCGQALSDYSDFAVLDAAQQEQLLHKLKGAAVGLGLTALYTLCQQLELSCKTKALSESELIALDLLIHDSVGQLQHYMQQLSERE</sequence>
<evidence type="ECO:0000256" key="13">
    <source>
        <dbReference type="ARBA" id="ARBA00023012"/>
    </source>
</evidence>
<keyword evidence="14 17" id="KW-0472">Membrane</keyword>
<dbReference type="PROSITE" id="PS50110">
    <property type="entry name" value="RESPONSE_REGULATORY"/>
    <property type="match status" value="1"/>
</dbReference>
<feature type="domain" description="Histidine kinase" evidence="18">
    <location>
        <begin position="476"/>
        <end position="694"/>
    </location>
</feature>
<evidence type="ECO:0000256" key="1">
    <source>
        <dbReference type="ARBA" id="ARBA00000085"/>
    </source>
</evidence>
<keyword evidence="22" id="KW-1185">Reference proteome</keyword>
<comment type="catalytic activity">
    <reaction evidence="1">
        <text>ATP + protein L-histidine = ADP + protein N-phospho-L-histidine.</text>
        <dbReference type="EC" id="2.7.13.3"/>
    </reaction>
</comment>
<dbReference type="RefSeq" id="WP_019443204.1">
    <property type="nucleotide sequence ID" value="NZ_ALOE01000046.1"/>
</dbReference>
<evidence type="ECO:0000256" key="2">
    <source>
        <dbReference type="ARBA" id="ARBA00004429"/>
    </source>
</evidence>
<evidence type="ECO:0000259" key="18">
    <source>
        <dbReference type="PROSITE" id="PS50109"/>
    </source>
</evidence>
<proteinExistence type="predicted"/>
<dbReference type="Pfam" id="PF21689">
    <property type="entry name" value="TorS_sensor_domain"/>
    <property type="match status" value="1"/>
</dbReference>
<dbReference type="Gene3D" id="6.10.340.10">
    <property type="match status" value="1"/>
</dbReference>
<keyword evidence="8 17" id="KW-0812">Transmembrane</keyword>
<name>A0A5J6WNU2_MORMI</name>
<keyword evidence="11" id="KW-0067">ATP-binding</keyword>
<accession>A0A5J6WNU2</accession>
<dbReference type="SUPFAM" id="SSF47226">
    <property type="entry name" value="Histidine-containing phosphotransfer domain, HPT domain"/>
    <property type="match status" value="1"/>
</dbReference>
<dbReference type="Gene3D" id="1.20.58.920">
    <property type="match status" value="1"/>
</dbReference>
<keyword evidence="5" id="KW-0997">Cell inner membrane</keyword>
<dbReference type="CDD" id="cd00082">
    <property type="entry name" value="HisKA"/>
    <property type="match status" value="1"/>
</dbReference>
<dbReference type="SMART" id="SM00448">
    <property type="entry name" value="REC"/>
    <property type="match status" value="1"/>
</dbReference>
<dbReference type="SUPFAM" id="SSF52172">
    <property type="entry name" value="CheY-like"/>
    <property type="match status" value="1"/>
</dbReference>
<dbReference type="InterPro" id="IPR003660">
    <property type="entry name" value="HAMP_dom"/>
</dbReference>
<evidence type="ECO:0000256" key="4">
    <source>
        <dbReference type="ARBA" id="ARBA00022475"/>
    </source>
</evidence>
<evidence type="ECO:0000256" key="16">
    <source>
        <dbReference type="SAM" id="Coils"/>
    </source>
</evidence>
<keyword evidence="16" id="KW-0175">Coiled coil</keyword>
<dbReference type="FunFam" id="1.10.287.130:FF:000002">
    <property type="entry name" value="Two-component osmosensing histidine kinase"/>
    <property type="match status" value="1"/>
</dbReference>
<dbReference type="PRINTS" id="PR00344">
    <property type="entry name" value="BCTRLSENSOR"/>
</dbReference>
<evidence type="ECO:0000256" key="15">
    <source>
        <dbReference type="PROSITE-ProRule" id="PRU00169"/>
    </source>
</evidence>
<evidence type="ECO:0000259" key="19">
    <source>
        <dbReference type="PROSITE" id="PS50110"/>
    </source>
</evidence>
<evidence type="ECO:0000256" key="14">
    <source>
        <dbReference type="ARBA" id="ARBA00023136"/>
    </source>
</evidence>
<evidence type="ECO:0000256" key="6">
    <source>
        <dbReference type="ARBA" id="ARBA00022553"/>
    </source>
</evidence>
<dbReference type="PANTHER" id="PTHR43047:SF78">
    <property type="entry name" value="SENSORY_REGULATORY PROTEIN RPFC"/>
    <property type="match status" value="1"/>
</dbReference>
<dbReference type="Gene3D" id="1.20.120.160">
    <property type="entry name" value="HPT domain"/>
    <property type="match status" value="1"/>
</dbReference>
<dbReference type="KEGG" id="mmaa:FR932_09625"/>
<dbReference type="InterPro" id="IPR038188">
    <property type="entry name" value="TorS_sensor_sf"/>
</dbReference>
<dbReference type="CDD" id="cd17546">
    <property type="entry name" value="REC_hyHK_CKI1_RcsC-like"/>
    <property type="match status" value="1"/>
</dbReference>
<dbReference type="Proteomes" id="UP000327424">
    <property type="component" value="Chromosome"/>
</dbReference>
<dbReference type="OrthoDB" id="9810730at2"/>
<keyword evidence="10 21" id="KW-0418">Kinase</keyword>
<protein>
    <recommendedName>
        <fullName evidence="3">histidine kinase</fullName>
        <ecNumber evidence="3">2.7.13.3</ecNumber>
    </recommendedName>
</protein>
<organism evidence="21 22">
    <name type="scientific">Moritella marina ATCC 15381</name>
    <dbReference type="NCBI Taxonomy" id="1202962"/>
    <lineage>
        <taxon>Bacteria</taxon>
        <taxon>Pseudomonadati</taxon>
        <taxon>Pseudomonadota</taxon>
        <taxon>Gammaproteobacteria</taxon>
        <taxon>Alteromonadales</taxon>
        <taxon>Moritellaceae</taxon>
        <taxon>Moritella</taxon>
    </lineage>
</organism>
<feature type="domain" description="HAMP" evidence="20">
    <location>
        <begin position="360"/>
        <end position="412"/>
    </location>
</feature>
<keyword evidence="9" id="KW-0547">Nucleotide-binding</keyword>
<dbReference type="EC" id="2.7.13.3" evidence="3"/>
<dbReference type="NCBIfam" id="TIGR02956">
    <property type="entry name" value="TMAO_torS"/>
    <property type="match status" value="1"/>
</dbReference>
<dbReference type="PROSITE" id="PS50885">
    <property type="entry name" value="HAMP"/>
    <property type="match status" value="1"/>
</dbReference>
<dbReference type="InterPro" id="IPR004358">
    <property type="entry name" value="Sig_transdc_His_kin-like_C"/>
</dbReference>
<dbReference type="SMART" id="SM00388">
    <property type="entry name" value="HisKA"/>
    <property type="match status" value="1"/>
</dbReference>
<dbReference type="InterPro" id="IPR014302">
    <property type="entry name" value="Sig_transdc_His_kinase_TorS"/>
</dbReference>
<feature type="domain" description="Response regulatory" evidence="19">
    <location>
        <begin position="718"/>
        <end position="836"/>
    </location>
</feature>
<dbReference type="Pfam" id="PF02518">
    <property type="entry name" value="HATPase_c"/>
    <property type="match status" value="1"/>
</dbReference>
<keyword evidence="7 21" id="KW-0808">Transferase</keyword>
<feature type="transmembrane region" description="Helical" evidence="17">
    <location>
        <begin position="12"/>
        <end position="33"/>
    </location>
</feature>
<dbReference type="PIRSF" id="PIRSF036437">
    <property type="entry name" value="HK_TorS"/>
    <property type="match status" value="1"/>
</dbReference>
<evidence type="ECO:0000256" key="3">
    <source>
        <dbReference type="ARBA" id="ARBA00012438"/>
    </source>
</evidence>
<dbReference type="InterPro" id="IPR037952">
    <property type="entry name" value="Sensor_TorS"/>
</dbReference>
<dbReference type="SUPFAM" id="SSF47384">
    <property type="entry name" value="Homodimeric domain of signal transducing histidine kinase"/>
    <property type="match status" value="1"/>
</dbReference>
<evidence type="ECO:0000259" key="20">
    <source>
        <dbReference type="PROSITE" id="PS50885"/>
    </source>
</evidence>
<evidence type="ECO:0000256" key="12">
    <source>
        <dbReference type="ARBA" id="ARBA00022989"/>
    </source>
</evidence>
<dbReference type="PANTHER" id="PTHR43047">
    <property type="entry name" value="TWO-COMPONENT HISTIDINE PROTEIN KINASE"/>
    <property type="match status" value="1"/>
</dbReference>
<dbReference type="SMART" id="SM00387">
    <property type="entry name" value="HATPase_c"/>
    <property type="match status" value="1"/>
</dbReference>
<dbReference type="GO" id="GO:0000155">
    <property type="term" value="F:phosphorelay sensor kinase activity"/>
    <property type="evidence" value="ECO:0007669"/>
    <property type="project" value="InterPro"/>
</dbReference>
<feature type="transmembrane region" description="Helical" evidence="17">
    <location>
        <begin position="338"/>
        <end position="359"/>
    </location>
</feature>
<dbReference type="Pfam" id="PF00072">
    <property type="entry name" value="Response_reg"/>
    <property type="match status" value="1"/>
</dbReference>
<evidence type="ECO:0000256" key="8">
    <source>
        <dbReference type="ARBA" id="ARBA00022692"/>
    </source>
</evidence>
<dbReference type="Gene3D" id="3.30.565.10">
    <property type="entry name" value="Histidine kinase-like ATPase, C-terminal domain"/>
    <property type="match status" value="1"/>
</dbReference>
<dbReference type="PROSITE" id="PS50109">
    <property type="entry name" value="HIS_KIN"/>
    <property type="match status" value="1"/>
</dbReference>
<dbReference type="InterPro" id="IPR036097">
    <property type="entry name" value="HisK_dim/P_sf"/>
</dbReference>
<dbReference type="GO" id="GO:0005524">
    <property type="term" value="F:ATP binding"/>
    <property type="evidence" value="ECO:0007669"/>
    <property type="project" value="UniProtKB-KW"/>
</dbReference>
<dbReference type="InterPro" id="IPR005467">
    <property type="entry name" value="His_kinase_dom"/>
</dbReference>
<feature type="coiled-coil region" evidence="16">
    <location>
        <begin position="410"/>
        <end position="448"/>
    </location>
</feature>
<evidence type="ECO:0000256" key="17">
    <source>
        <dbReference type="SAM" id="Phobius"/>
    </source>
</evidence>
<dbReference type="Gene3D" id="1.10.287.130">
    <property type="match status" value="1"/>
</dbReference>
<feature type="modified residue" description="4-aspartylphosphate" evidence="15">
    <location>
        <position position="767"/>
    </location>
</feature>
<dbReference type="InterPro" id="IPR036890">
    <property type="entry name" value="HATPase_C_sf"/>
</dbReference>
<dbReference type="InterPro" id="IPR036641">
    <property type="entry name" value="HPT_dom_sf"/>
</dbReference>
<dbReference type="InterPro" id="IPR003594">
    <property type="entry name" value="HATPase_dom"/>
</dbReference>
<dbReference type="Pfam" id="PF01627">
    <property type="entry name" value="Hpt"/>
    <property type="match status" value="1"/>
</dbReference>
<dbReference type="GO" id="GO:0005886">
    <property type="term" value="C:plasma membrane"/>
    <property type="evidence" value="ECO:0007669"/>
    <property type="project" value="UniProtKB-SubCell"/>
</dbReference>
<dbReference type="Gene3D" id="3.40.50.2300">
    <property type="match status" value="1"/>
</dbReference>
<evidence type="ECO:0000256" key="9">
    <source>
        <dbReference type="ARBA" id="ARBA00022741"/>
    </source>
</evidence>
<dbReference type="InterPro" id="IPR008207">
    <property type="entry name" value="Sig_transdc_His_kin_Hpt_dom"/>
</dbReference>
<reference evidence="21 22" key="1">
    <citation type="submission" date="2019-09" db="EMBL/GenBank/DDBJ databases">
        <title>Hybrid Assembly of the complete Genome of the Deep-Sea Bacterium Moritella marina from long Nanopore and Illumina reads.</title>
        <authorList>
            <person name="Magin S."/>
            <person name="Georgoulis A."/>
            <person name="Papadimitriou K."/>
            <person name="Iliakis G."/>
            <person name="Vorgias C.E."/>
        </authorList>
    </citation>
    <scope>NUCLEOTIDE SEQUENCE [LARGE SCALE GENOMIC DNA]</scope>
    <source>
        <strain evidence="21 22">MP-1</strain>
    </source>
</reference>
<keyword evidence="12 17" id="KW-1133">Transmembrane helix</keyword>
<comment type="subcellular location">
    <subcellularLocation>
        <location evidence="2">Cell inner membrane</location>
        <topology evidence="2">Multi-pass membrane protein</topology>
    </subcellularLocation>
</comment>
<keyword evidence="6 15" id="KW-0597">Phosphoprotein</keyword>
<evidence type="ECO:0000313" key="22">
    <source>
        <dbReference type="Proteomes" id="UP000327424"/>
    </source>
</evidence>
<evidence type="ECO:0000256" key="11">
    <source>
        <dbReference type="ARBA" id="ARBA00022840"/>
    </source>
</evidence>
<dbReference type="CDD" id="cd16172">
    <property type="entry name" value="TorS_sensor_domain"/>
    <property type="match status" value="1"/>
</dbReference>
<keyword evidence="4" id="KW-1003">Cell membrane</keyword>
<dbReference type="EMBL" id="CP044399">
    <property type="protein sequence ID" value="QFI38092.1"/>
    <property type="molecule type" value="Genomic_DNA"/>
</dbReference>
<dbReference type="CDD" id="cd16922">
    <property type="entry name" value="HATPase_EvgS-ArcB-TorS-like"/>
    <property type="match status" value="1"/>
</dbReference>
<evidence type="ECO:0000256" key="10">
    <source>
        <dbReference type="ARBA" id="ARBA00022777"/>
    </source>
</evidence>
<evidence type="ECO:0000256" key="7">
    <source>
        <dbReference type="ARBA" id="ARBA00022679"/>
    </source>
</evidence>
<dbReference type="AlphaFoldDB" id="A0A5J6WNU2"/>
<dbReference type="InterPro" id="IPR003661">
    <property type="entry name" value="HisK_dim/P_dom"/>
</dbReference>
<dbReference type="Pfam" id="PF00512">
    <property type="entry name" value="HisKA"/>
    <property type="match status" value="1"/>
</dbReference>